<gene>
    <name evidence="4" type="ORF">AB1Y20_018862</name>
</gene>
<evidence type="ECO:0000313" key="5">
    <source>
        <dbReference type="Proteomes" id="UP001515480"/>
    </source>
</evidence>
<accession>A0AB34JRK0</accession>
<dbReference type="Pfam" id="PF05990">
    <property type="entry name" value="DUF900"/>
    <property type="match status" value="1"/>
</dbReference>
<feature type="chain" id="PRO_5044279148" evidence="3">
    <location>
        <begin position="25"/>
        <end position="840"/>
    </location>
</feature>
<reference evidence="4 5" key="1">
    <citation type="journal article" date="2024" name="Science">
        <title>Giant polyketide synthase enzymes in the biosynthesis of giant marine polyether toxins.</title>
        <authorList>
            <person name="Fallon T.R."/>
            <person name="Shende V.V."/>
            <person name="Wierzbicki I.H."/>
            <person name="Pendleton A.L."/>
            <person name="Watervoot N.F."/>
            <person name="Auber R.P."/>
            <person name="Gonzalez D.J."/>
            <person name="Wisecaver J.H."/>
            <person name="Moore B.S."/>
        </authorList>
    </citation>
    <scope>NUCLEOTIDE SEQUENCE [LARGE SCALE GENOMIC DNA]</scope>
    <source>
        <strain evidence="4 5">12B1</strain>
    </source>
</reference>
<sequence>MPPPRPPRLLLLALTSSFLQIASAAGPAAGGSPLRPAGEHPQLDAAAHERTAKPQAQPPAEREAPLAVDPAQRYHNSGGTHDMTTAPLPPLDLSARASAHARGERELSELPTSSRVQTGLNNYCWPYQCSFYEGRQTDSILNGWNWEHNQIIIFFISGCGGLLVITLLIWLCMACGGATPEGGKSSTMGGGVNFETTLRAFVIRRLDRTHNGTKEPKRIWLTFLILIFLAVFLGLISITERSITFNIGLGNGSTFTLIIFLLVLWLSFMVVRLVRWVLYWLILGAVLLVFVDGHPSLHWATADSTFRNGVCSFILLMETFTIIIWLVERKLYPLSVEKDFRFLQPFTYRLGVEIAELPALRDEAPRSSQNYGRIRFYYRQPGEWPWRWFGGSVKRVASYEGEIDSDGRPHGYGTWQDSAPRGEHLRGTFNHGLPCGPFQSSETETGHGFSCVHIAFAHDRAEAWDVKHWTPKLNDTGLHWGIASVEACFAGAFFKHLPSSSLFLPPTSEAVGGTAHSCVSYLRRPIGAEVKLPSSREPFEAVLYVHGFASSLHEATLPFGQLLALAALPASFKPFIFSWPCGSYLSYFSAKKMAESEQVAKDLASVMQSLEDAGATAVHVIAYSLGAQLLLSALPQISSKFQQCEDAPVKPGTSPSSWLCGPAPSKAKLRMATCMLMSPDFPLDTFVNDTYYELRSICSCITLYADEQDVALAAGEFFNRTKGLSRYPFALVAPSAEPKGDEESRLPAEPPMAFERVKQEETPLDVDVINTSFLDANVPQLRHINLPSNVHVVDDLREIIVGRLRASQRRRTSRMIRIGRAANVYSFMAAPSHVAKDAAT</sequence>
<evidence type="ECO:0000313" key="4">
    <source>
        <dbReference type="EMBL" id="KAL1523946.1"/>
    </source>
</evidence>
<keyword evidence="5" id="KW-1185">Reference proteome</keyword>
<keyword evidence="2" id="KW-1133">Transmembrane helix</keyword>
<evidence type="ECO:0000256" key="2">
    <source>
        <dbReference type="SAM" id="Phobius"/>
    </source>
</evidence>
<keyword evidence="2" id="KW-0472">Membrane</keyword>
<feature type="transmembrane region" description="Helical" evidence="2">
    <location>
        <begin position="306"/>
        <end position="327"/>
    </location>
</feature>
<dbReference type="PANTHER" id="PTHR36513">
    <property type="entry name" value="ABC TRANSMEMBRANE TYPE-1 DOMAIN-CONTAINING PROTEIN"/>
    <property type="match status" value="1"/>
</dbReference>
<keyword evidence="2" id="KW-0812">Transmembrane</keyword>
<evidence type="ECO:0000256" key="3">
    <source>
        <dbReference type="SAM" id="SignalP"/>
    </source>
</evidence>
<feature type="compositionally biased region" description="Basic and acidic residues" evidence="1">
    <location>
        <begin position="37"/>
        <end position="52"/>
    </location>
</feature>
<dbReference type="EMBL" id="JBGBPQ010000005">
    <property type="protein sequence ID" value="KAL1523946.1"/>
    <property type="molecule type" value="Genomic_DNA"/>
</dbReference>
<protein>
    <submittedName>
        <fullName evidence="4">Uncharacterized protein</fullName>
    </submittedName>
</protein>
<dbReference type="InterPro" id="IPR010297">
    <property type="entry name" value="DUF900_hydrolase"/>
</dbReference>
<feature type="transmembrane region" description="Helical" evidence="2">
    <location>
        <begin position="273"/>
        <end position="291"/>
    </location>
</feature>
<comment type="caution">
    <text evidence="4">The sequence shown here is derived from an EMBL/GenBank/DDBJ whole genome shotgun (WGS) entry which is preliminary data.</text>
</comment>
<dbReference type="InterPro" id="IPR029058">
    <property type="entry name" value="AB_hydrolase_fold"/>
</dbReference>
<feature type="signal peptide" evidence="3">
    <location>
        <begin position="1"/>
        <end position="24"/>
    </location>
</feature>
<feature type="transmembrane region" description="Helical" evidence="2">
    <location>
        <begin position="219"/>
        <end position="239"/>
    </location>
</feature>
<dbReference type="PANTHER" id="PTHR36513:SF1">
    <property type="entry name" value="TRANSMEMBRANE PROTEIN"/>
    <property type="match status" value="1"/>
</dbReference>
<name>A0AB34JRK0_PRYPA</name>
<feature type="compositionally biased region" description="Low complexity" evidence="1">
    <location>
        <begin position="25"/>
        <end position="36"/>
    </location>
</feature>
<organism evidence="4 5">
    <name type="scientific">Prymnesium parvum</name>
    <name type="common">Toxic golden alga</name>
    <dbReference type="NCBI Taxonomy" id="97485"/>
    <lineage>
        <taxon>Eukaryota</taxon>
        <taxon>Haptista</taxon>
        <taxon>Haptophyta</taxon>
        <taxon>Prymnesiophyceae</taxon>
        <taxon>Prymnesiales</taxon>
        <taxon>Prymnesiaceae</taxon>
        <taxon>Prymnesium</taxon>
    </lineage>
</organism>
<dbReference type="SUPFAM" id="SSF53474">
    <property type="entry name" value="alpha/beta-Hydrolases"/>
    <property type="match status" value="1"/>
</dbReference>
<dbReference type="Proteomes" id="UP001515480">
    <property type="component" value="Unassembled WGS sequence"/>
</dbReference>
<feature type="transmembrane region" description="Helical" evidence="2">
    <location>
        <begin position="151"/>
        <end position="178"/>
    </location>
</feature>
<proteinExistence type="predicted"/>
<dbReference type="Gene3D" id="3.40.50.1820">
    <property type="entry name" value="alpha/beta hydrolase"/>
    <property type="match status" value="1"/>
</dbReference>
<dbReference type="AlphaFoldDB" id="A0AB34JRK0"/>
<feature type="transmembrane region" description="Helical" evidence="2">
    <location>
        <begin position="245"/>
        <end position="266"/>
    </location>
</feature>
<feature type="compositionally biased region" description="Polar residues" evidence="1">
    <location>
        <begin position="74"/>
        <end position="83"/>
    </location>
</feature>
<feature type="region of interest" description="Disordered" evidence="1">
    <location>
        <begin position="25"/>
        <end position="91"/>
    </location>
</feature>
<keyword evidence="3" id="KW-0732">Signal</keyword>
<evidence type="ECO:0000256" key="1">
    <source>
        <dbReference type="SAM" id="MobiDB-lite"/>
    </source>
</evidence>